<feature type="transmembrane region" description="Helical" evidence="1">
    <location>
        <begin position="196"/>
        <end position="215"/>
    </location>
</feature>
<evidence type="ECO:0000256" key="1">
    <source>
        <dbReference type="SAM" id="Phobius"/>
    </source>
</evidence>
<evidence type="ECO:0008006" key="4">
    <source>
        <dbReference type="Google" id="ProtNLM"/>
    </source>
</evidence>
<feature type="transmembrane region" description="Helical" evidence="1">
    <location>
        <begin position="272"/>
        <end position="293"/>
    </location>
</feature>
<gene>
    <name evidence="2" type="ORF">BED47_19740</name>
</gene>
<protein>
    <recommendedName>
        <fullName evidence="4">Citrate transporter-like domain-containing protein</fullName>
    </recommendedName>
</protein>
<keyword evidence="3" id="KW-1185">Reference proteome</keyword>
<feature type="transmembrane region" description="Helical" evidence="1">
    <location>
        <begin position="12"/>
        <end position="39"/>
    </location>
</feature>
<keyword evidence="1" id="KW-0812">Transmembrane</keyword>
<evidence type="ECO:0000313" key="2">
    <source>
        <dbReference type="EMBL" id="ODG92440.1"/>
    </source>
</evidence>
<dbReference type="Proteomes" id="UP000094580">
    <property type="component" value="Unassembled WGS sequence"/>
</dbReference>
<dbReference type="RefSeq" id="WP_069033299.1">
    <property type="nucleotide sequence ID" value="NZ_MDKC01000008.1"/>
</dbReference>
<organism evidence="2 3">
    <name type="scientific">Gottfriedia luciferensis</name>
    <dbReference type="NCBI Taxonomy" id="178774"/>
    <lineage>
        <taxon>Bacteria</taxon>
        <taxon>Bacillati</taxon>
        <taxon>Bacillota</taxon>
        <taxon>Bacilli</taxon>
        <taxon>Bacillales</taxon>
        <taxon>Bacillaceae</taxon>
        <taxon>Gottfriedia</taxon>
    </lineage>
</organism>
<accession>A0ABX2ZUU1</accession>
<dbReference type="EMBL" id="MDKC01000008">
    <property type="protein sequence ID" value="ODG92440.1"/>
    <property type="molecule type" value="Genomic_DNA"/>
</dbReference>
<keyword evidence="1" id="KW-0472">Membrane</keyword>
<reference evidence="2 3" key="1">
    <citation type="submission" date="2016-07" db="EMBL/GenBank/DDBJ databases">
        <authorList>
            <person name="Townsley L."/>
            <person name="Shank E.A."/>
        </authorList>
    </citation>
    <scope>NUCLEOTIDE SEQUENCE [LARGE SCALE GENOMIC DNA]</scope>
    <source>
        <strain evidence="2 3">CH01</strain>
    </source>
</reference>
<feature type="transmembrane region" description="Helical" evidence="1">
    <location>
        <begin position="45"/>
        <end position="62"/>
    </location>
</feature>
<comment type="caution">
    <text evidence="2">The sequence shown here is derived from an EMBL/GenBank/DDBJ whole genome shotgun (WGS) entry which is preliminary data.</text>
</comment>
<feature type="transmembrane region" description="Helical" evidence="1">
    <location>
        <begin position="318"/>
        <end position="336"/>
    </location>
</feature>
<sequence length="458" mass="51241">MLKYVFGLVIFLYLFSSLFHLDLQFFISSFCAFIVLHTMFTVKSLVRTIGSIFLLIGFILLWRSNASIKEYILSFGPMLDLLTMFAVIPILGFPVKLGGYAKGIQTIIQKKVKTSGQLYIMTSGISYFLSMFMNLATLPMTYYSIQPSLSLFSIKKEDRFMSRAITHGFAMPLLWAPITPIVGIVIGVTGVRWGAILPYVLPLSILGIVLDWVLATRNSRQNVLRGHRNDLVKDETAASLEGVVTQGKVFHIFIAIILFNLIISFAEHLFSYSFVIIVSILVIPFALGWSLFIKQQKAFLHSLKEYFHSYSFKMKDQFFIFLSAGFFISVVKGTNINVTVNIAVTHFKDIVGPEVFLILLPLIPLAFAFTGLHPAVTLTLMAEALDPQSLGISPYILTVSLLAGAISAFLVGPYNATIGLMSSIVKESSFKVSNWNIPYTISYLLIVMFYLIGLEWLI</sequence>
<evidence type="ECO:0000313" key="3">
    <source>
        <dbReference type="Proteomes" id="UP000094580"/>
    </source>
</evidence>
<feature type="transmembrane region" description="Helical" evidence="1">
    <location>
        <begin position="249"/>
        <end position="266"/>
    </location>
</feature>
<feature type="transmembrane region" description="Helical" evidence="1">
    <location>
        <begin position="118"/>
        <end position="143"/>
    </location>
</feature>
<feature type="transmembrane region" description="Helical" evidence="1">
    <location>
        <begin position="394"/>
        <end position="416"/>
    </location>
</feature>
<feature type="transmembrane region" description="Helical" evidence="1">
    <location>
        <begin position="164"/>
        <end position="190"/>
    </location>
</feature>
<feature type="transmembrane region" description="Helical" evidence="1">
    <location>
        <begin position="356"/>
        <end position="382"/>
    </location>
</feature>
<feature type="transmembrane region" description="Helical" evidence="1">
    <location>
        <begin position="71"/>
        <end position="93"/>
    </location>
</feature>
<feature type="transmembrane region" description="Helical" evidence="1">
    <location>
        <begin position="436"/>
        <end position="457"/>
    </location>
</feature>
<keyword evidence="1" id="KW-1133">Transmembrane helix</keyword>
<name>A0ABX2ZUU1_9BACI</name>
<proteinExistence type="predicted"/>